<dbReference type="CDD" id="cd07185">
    <property type="entry name" value="OmpA_C-like"/>
    <property type="match status" value="1"/>
</dbReference>
<keyword evidence="2 4" id="KW-0472">Membrane</keyword>
<dbReference type="EMBL" id="FMXE01000004">
    <property type="protein sequence ID" value="SDA46643.1"/>
    <property type="molecule type" value="Genomic_DNA"/>
</dbReference>
<gene>
    <name evidence="7" type="ORF">SAMN03080617_00544</name>
</gene>
<proteinExistence type="predicted"/>
<accession>A0A1G5VL83</accession>
<dbReference type="Pfam" id="PF13488">
    <property type="entry name" value="Gly-zipper_Omp"/>
    <property type="match status" value="1"/>
</dbReference>
<dbReference type="InterPro" id="IPR036737">
    <property type="entry name" value="OmpA-like_sf"/>
</dbReference>
<name>A0A1G5VL83_9BACT</name>
<dbReference type="Pfam" id="PF00691">
    <property type="entry name" value="OmpA"/>
    <property type="match status" value="1"/>
</dbReference>
<sequence>MKTNNKILGLFLISILAVASIGCKTSNALKGGAIGGAAGGVLGGLISKNNTATGIIVGAAIGGSAGAIIGRQMDKQAEELERELEKAEVERVGEGIKVTFDSGLLFDINKASLNPSSRANLDSLAKTLNKYPDTNIIIDGHTDDTGTEKHNLKLSLERATSVETYLKNKGVSGTRITTHGFGEAMPKSDNTTVAGRSENRRVEIGIVANEKMQEEAKKAEGGSTQP</sequence>
<dbReference type="Gene3D" id="3.30.1330.60">
    <property type="entry name" value="OmpA-like domain"/>
    <property type="match status" value="1"/>
</dbReference>
<evidence type="ECO:0000313" key="8">
    <source>
        <dbReference type="Proteomes" id="UP000198756"/>
    </source>
</evidence>
<dbReference type="STRING" id="279824.SAMN03080617_00544"/>
<dbReference type="InterPro" id="IPR006665">
    <property type="entry name" value="OmpA-like"/>
</dbReference>
<evidence type="ECO:0000259" key="6">
    <source>
        <dbReference type="PROSITE" id="PS51123"/>
    </source>
</evidence>
<evidence type="ECO:0000256" key="5">
    <source>
        <dbReference type="SAM" id="Coils"/>
    </source>
</evidence>
<dbReference type="OrthoDB" id="9782229at2"/>
<feature type="domain" description="OmpA-like" evidence="6">
    <location>
        <begin position="92"/>
        <end position="210"/>
    </location>
</feature>
<protein>
    <submittedName>
        <fullName evidence="7">Outer membrane protein OmpA</fullName>
    </submittedName>
</protein>
<evidence type="ECO:0000256" key="3">
    <source>
        <dbReference type="ARBA" id="ARBA00023237"/>
    </source>
</evidence>
<evidence type="ECO:0000256" key="2">
    <source>
        <dbReference type="ARBA" id="ARBA00023136"/>
    </source>
</evidence>
<dbReference type="InterPro" id="IPR006664">
    <property type="entry name" value="OMP_bac"/>
</dbReference>
<dbReference type="PRINTS" id="PR01023">
    <property type="entry name" value="NAFLGMOTY"/>
</dbReference>
<evidence type="ECO:0000256" key="4">
    <source>
        <dbReference type="PROSITE-ProRule" id="PRU00473"/>
    </source>
</evidence>
<reference evidence="8" key="1">
    <citation type="submission" date="2016-10" db="EMBL/GenBank/DDBJ databases">
        <authorList>
            <person name="Varghese N."/>
            <person name="Submissions S."/>
        </authorList>
    </citation>
    <scope>NUCLEOTIDE SEQUENCE [LARGE SCALE GENOMIC DNA]</scope>
    <source>
        <strain evidence="8">DSM 22703</strain>
    </source>
</reference>
<dbReference type="InterPro" id="IPR039567">
    <property type="entry name" value="Gly-zipper"/>
</dbReference>
<keyword evidence="3" id="KW-0998">Cell outer membrane</keyword>
<evidence type="ECO:0000256" key="1">
    <source>
        <dbReference type="ARBA" id="ARBA00004442"/>
    </source>
</evidence>
<dbReference type="PANTHER" id="PTHR30329:SF21">
    <property type="entry name" value="LIPOPROTEIN YIAD-RELATED"/>
    <property type="match status" value="1"/>
</dbReference>
<dbReference type="PROSITE" id="PS51257">
    <property type="entry name" value="PROKAR_LIPOPROTEIN"/>
    <property type="match status" value="1"/>
</dbReference>
<keyword evidence="5" id="KW-0175">Coiled coil</keyword>
<dbReference type="Proteomes" id="UP000198756">
    <property type="component" value="Unassembled WGS sequence"/>
</dbReference>
<keyword evidence="8" id="KW-1185">Reference proteome</keyword>
<dbReference type="PANTHER" id="PTHR30329">
    <property type="entry name" value="STATOR ELEMENT OF FLAGELLAR MOTOR COMPLEX"/>
    <property type="match status" value="1"/>
</dbReference>
<evidence type="ECO:0000313" key="7">
    <source>
        <dbReference type="EMBL" id="SDA46643.1"/>
    </source>
</evidence>
<comment type="subcellular location">
    <subcellularLocation>
        <location evidence="1">Cell outer membrane</location>
    </subcellularLocation>
</comment>
<dbReference type="AlphaFoldDB" id="A0A1G5VL83"/>
<dbReference type="InterPro" id="IPR050330">
    <property type="entry name" value="Bact_OuterMem_StrucFunc"/>
</dbReference>
<organism evidence="7 8">
    <name type="scientific">Algoriphagus alkaliphilus</name>
    <dbReference type="NCBI Taxonomy" id="279824"/>
    <lineage>
        <taxon>Bacteria</taxon>
        <taxon>Pseudomonadati</taxon>
        <taxon>Bacteroidota</taxon>
        <taxon>Cytophagia</taxon>
        <taxon>Cytophagales</taxon>
        <taxon>Cyclobacteriaceae</taxon>
        <taxon>Algoriphagus</taxon>
    </lineage>
</organism>
<dbReference type="GO" id="GO:0009279">
    <property type="term" value="C:cell outer membrane"/>
    <property type="evidence" value="ECO:0007669"/>
    <property type="project" value="UniProtKB-SubCell"/>
</dbReference>
<dbReference type="PRINTS" id="PR01021">
    <property type="entry name" value="OMPADOMAIN"/>
</dbReference>
<dbReference type="PROSITE" id="PS51123">
    <property type="entry name" value="OMPA_2"/>
    <property type="match status" value="1"/>
</dbReference>
<dbReference type="RefSeq" id="WP_092728420.1">
    <property type="nucleotide sequence ID" value="NZ_FMXE01000004.1"/>
</dbReference>
<dbReference type="SUPFAM" id="SSF103088">
    <property type="entry name" value="OmpA-like"/>
    <property type="match status" value="1"/>
</dbReference>
<feature type="coiled-coil region" evidence="5">
    <location>
        <begin position="70"/>
        <end position="97"/>
    </location>
</feature>